<feature type="domain" description="SMP-LTD" evidence="10">
    <location>
        <begin position="1"/>
        <end position="538"/>
    </location>
</feature>
<evidence type="ECO:0000313" key="11">
    <source>
        <dbReference type="EMBL" id="KAG2387297.1"/>
    </source>
</evidence>
<dbReference type="GO" id="GO:0032865">
    <property type="term" value="C:ERMES complex"/>
    <property type="evidence" value="ECO:0007669"/>
    <property type="project" value="InterPro"/>
</dbReference>
<evidence type="ECO:0000256" key="3">
    <source>
        <dbReference type="ARBA" id="ARBA00022787"/>
    </source>
</evidence>
<dbReference type="InterPro" id="IPR031468">
    <property type="entry name" value="SMP_LBD"/>
</dbReference>
<organism evidence="11 12">
    <name type="scientific">Naegleria lovaniensis</name>
    <name type="common">Amoeba</name>
    <dbReference type="NCBI Taxonomy" id="51637"/>
    <lineage>
        <taxon>Eukaryota</taxon>
        <taxon>Discoba</taxon>
        <taxon>Heterolobosea</taxon>
        <taxon>Tetramitia</taxon>
        <taxon>Eutetramitia</taxon>
        <taxon>Vahlkampfiidae</taxon>
        <taxon>Naegleria</taxon>
    </lineage>
</organism>
<dbReference type="PANTHER" id="PTHR28204">
    <property type="entry name" value="MITOCHONDRIAL DISTRIBUTION AND MORPHOLOGY PROTEIN 12"/>
    <property type="match status" value="1"/>
</dbReference>
<keyword evidence="4" id="KW-0256">Endoplasmic reticulum</keyword>
<keyword evidence="7" id="KW-0496">Mitochondrion</keyword>
<evidence type="ECO:0000256" key="4">
    <source>
        <dbReference type="ARBA" id="ARBA00022824"/>
    </source>
</evidence>
<evidence type="ECO:0000256" key="6">
    <source>
        <dbReference type="ARBA" id="ARBA00023121"/>
    </source>
</evidence>
<evidence type="ECO:0000256" key="7">
    <source>
        <dbReference type="ARBA" id="ARBA00023128"/>
    </source>
</evidence>
<dbReference type="GO" id="GO:1990456">
    <property type="term" value="P:mitochondrion-endoplasmic reticulum membrane tethering"/>
    <property type="evidence" value="ECO:0007669"/>
    <property type="project" value="TreeGrafter"/>
</dbReference>
<dbReference type="PROSITE" id="PS51847">
    <property type="entry name" value="SMP"/>
    <property type="match status" value="1"/>
</dbReference>
<dbReference type="AlphaFoldDB" id="A0AA88KRG1"/>
<dbReference type="EMBL" id="PYSW02000013">
    <property type="protein sequence ID" value="KAG2387297.1"/>
    <property type="molecule type" value="Genomic_DNA"/>
</dbReference>
<reference evidence="11 12" key="1">
    <citation type="journal article" date="2018" name="BMC Genomics">
        <title>The genome of Naegleria lovaniensis, the basis for a comparative approach to unravel pathogenicity factors of the human pathogenic amoeba N. fowleri.</title>
        <authorList>
            <person name="Liechti N."/>
            <person name="Schurch N."/>
            <person name="Bruggmann R."/>
            <person name="Wittwer M."/>
        </authorList>
    </citation>
    <scope>NUCLEOTIDE SEQUENCE [LARGE SCALE GENOMIC DNA]</scope>
    <source>
        <strain evidence="11 12">ATCC 30569</strain>
    </source>
</reference>
<dbReference type="RefSeq" id="XP_044551289.1">
    <property type="nucleotide sequence ID" value="XM_044690957.1"/>
</dbReference>
<evidence type="ECO:0000256" key="5">
    <source>
        <dbReference type="ARBA" id="ARBA00023055"/>
    </source>
</evidence>
<dbReference type="InterPro" id="IPR027532">
    <property type="entry name" value="Mdm12"/>
</dbReference>
<feature type="compositionally biased region" description="Polar residues" evidence="9">
    <location>
        <begin position="150"/>
        <end position="162"/>
    </location>
</feature>
<comment type="caution">
    <text evidence="11">The sequence shown here is derived from an EMBL/GenBank/DDBJ whole genome shotgun (WGS) entry which is preliminary data.</text>
</comment>
<evidence type="ECO:0000256" key="1">
    <source>
        <dbReference type="ARBA" id="ARBA00004370"/>
    </source>
</evidence>
<evidence type="ECO:0000259" key="10">
    <source>
        <dbReference type="PROSITE" id="PS51847"/>
    </source>
</evidence>
<dbReference type="Proteomes" id="UP000816034">
    <property type="component" value="Unassembled WGS sequence"/>
</dbReference>
<dbReference type="GeneID" id="68094085"/>
<comment type="subcellular location">
    <subcellularLocation>
        <location evidence="1">Membrane</location>
    </subcellularLocation>
</comment>
<keyword evidence="6" id="KW-0446">Lipid-binding</keyword>
<keyword evidence="5" id="KW-0445">Lipid transport</keyword>
<keyword evidence="2" id="KW-0813">Transport</keyword>
<sequence length="550" mass="62013">MSLQFDWKLLTPEVNKKLKDQLNATLEDLVFSRKKYAQSSSASSLNESVRDEENNLDVMMMNQQEPSSTLKSNRNGLEISPTQSLSYLIIDSLDLGTTAPNIQIKDIQQAPDEKSFMQRAKYYENKIYSRLYPAQKQQRTTQDHKPNVDLSKSYSTPPSTPVQQNPLITTTHDDNVSVSSVATSGFLMPSPGFLSSIQRKNLLGSSSGHPMYSPLAHNTLMVASGHYYYPSPISATMSDVFSQTTIDNTSTRYTPGTTNLSSLRKAPQKTHICSIGTVYKVATNENKQRRDLIAQTKRRASWWKERLQNLENKKDVNNFIPPVQILNNGSDKLSISPIDLNDENFVKQHLLDPGFLLTGKRNGKGGGIKFTGHFSYSGNASIKIVSELRINMPIPGFVTIPIEIEISKFVFDGDLTIMYYHNPSSNLKQNSPQDKVLIYFENPVLPSFEMDETKFPQFSDQKLMANYIVKSSGEYSPLKEFNITVRVGSSLSREQLPLPGEDKILEDKTEISNFIKELVHKVVKDLLLYPNVFSHWIDITKQTQATDGKQ</sequence>
<accession>A0AA88KRG1</accession>
<dbReference type="GO" id="GO:0007005">
    <property type="term" value="P:mitochondrion organization"/>
    <property type="evidence" value="ECO:0007669"/>
    <property type="project" value="InterPro"/>
</dbReference>
<dbReference type="PANTHER" id="PTHR28204:SF1">
    <property type="entry name" value="MITOCHONDRIAL DISTRIBUTION AND MORPHOLOGY PROTEIN 12"/>
    <property type="match status" value="1"/>
</dbReference>
<keyword evidence="12" id="KW-1185">Reference proteome</keyword>
<evidence type="ECO:0000256" key="8">
    <source>
        <dbReference type="ARBA" id="ARBA00023136"/>
    </source>
</evidence>
<evidence type="ECO:0000256" key="2">
    <source>
        <dbReference type="ARBA" id="ARBA00022448"/>
    </source>
</evidence>
<feature type="region of interest" description="Disordered" evidence="9">
    <location>
        <begin position="133"/>
        <end position="162"/>
    </location>
</feature>
<keyword evidence="3" id="KW-1000">Mitochondrion outer membrane</keyword>
<gene>
    <name evidence="11" type="ORF">C9374_001629</name>
</gene>
<dbReference type="GO" id="GO:0008289">
    <property type="term" value="F:lipid binding"/>
    <property type="evidence" value="ECO:0007669"/>
    <property type="project" value="UniProtKB-KW"/>
</dbReference>
<evidence type="ECO:0000256" key="9">
    <source>
        <dbReference type="SAM" id="MobiDB-lite"/>
    </source>
</evidence>
<protein>
    <recommendedName>
        <fullName evidence="10">SMP-LTD domain-containing protein</fullName>
    </recommendedName>
</protein>
<name>A0AA88KRG1_NAELO</name>
<evidence type="ECO:0000313" key="12">
    <source>
        <dbReference type="Proteomes" id="UP000816034"/>
    </source>
</evidence>
<proteinExistence type="predicted"/>
<dbReference type="GO" id="GO:0015914">
    <property type="term" value="P:phospholipid transport"/>
    <property type="evidence" value="ECO:0007669"/>
    <property type="project" value="TreeGrafter"/>
</dbReference>
<keyword evidence="8" id="KW-0472">Membrane</keyword>